<evidence type="ECO:0000256" key="9">
    <source>
        <dbReference type="ARBA" id="ARBA00022803"/>
    </source>
</evidence>
<name>A0A9N9A725_9GLOM</name>
<evidence type="ECO:0000256" key="15">
    <source>
        <dbReference type="PROSITE-ProRule" id="PRU00339"/>
    </source>
</evidence>
<reference evidence="17" key="1">
    <citation type="submission" date="2021-06" db="EMBL/GenBank/DDBJ databases">
        <authorList>
            <person name="Kallberg Y."/>
            <person name="Tangrot J."/>
            <person name="Rosling A."/>
        </authorList>
    </citation>
    <scope>NUCLEOTIDE SEQUENCE</scope>
    <source>
        <strain evidence="17">MA453B</strain>
    </source>
</reference>
<dbReference type="GO" id="GO:0005829">
    <property type="term" value="C:cytosol"/>
    <property type="evidence" value="ECO:0007669"/>
    <property type="project" value="TreeGrafter"/>
</dbReference>
<keyword evidence="11" id="KW-0318">Glutathionylation</keyword>
<evidence type="ECO:0000256" key="4">
    <source>
        <dbReference type="ARBA" id="ARBA00012153"/>
    </source>
</evidence>
<dbReference type="InterPro" id="IPR025986">
    <property type="entry name" value="RPAP3-like_C"/>
</dbReference>
<comment type="cofactor">
    <cofactor evidence="1">
        <name>Mg(2+)</name>
        <dbReference type="ChEBI" id="CHEBI:18420"/>
    </cofactor>
</comment>
<evidence type="ECO:0000256" key="11">
    <source>
        <dbReference type="ARBA" id="ARBA00023206"/>
    </source>
</evidence>
<dbReference type="FunFam" id="3.90.870.10:FF:000002">
    <property type="entry name" value="3,4-dihydroxy-2-butanone 4-phosphate synthase"/>
    <property type="match status" value="1"/>
</dbReference>
<proteinExistence type="inferred from homology"/>
<dbReference type="NCBIfam" id="TIGR00506">
    <property type="entry name" value="ribB"/>
    <property type="match status" value="1"/>
</dbReference>
<dbReference type="Gene3D" id="1.25.40.10">
    <property type="entry name" value="Tetratricopeptide repeat domain"/>
    <property type="match status" value="1"/>
</dbReference>
<feature type="repeat" description="TPR" evidence="15">
    <location>
        <begin position="87"/>
        <end position="120"/>
    </location>
</feature>
<dbReference type="PANTHER" id="PTHR21327:SF18">
    <property type="entry name" value="3,4-DIHYDROXY-2-BUTANONE 4-PHOSPHATE SYNTHASE"/>
    <property type="match status" value="1"/>
</dbReference>
<keyword evidence="10" id="KW-0460">Magnesium</keyword>
<comment type="similarity">
    <text evidence="14">Belongs to the DHBP synthase family.</text>
</comment>
<evidence type="ECO:0000313" key="18">
    <source>
        <dbReference type="Proteomes" id="UP000789405"/>
    </source>
</evidence>
<comment type="caution">
    <text evidence="17">The sequence shown here is derived from an EMBL/GenBank/DDBJ whole genome shotgun (WGS) entry which is preliminary data.</text>
</comment>
<accession>A0A9N9A725</accession>
<evidence type="ECO:0000256" key="5">
    <source>
        <dbReference type="ARBA" id="ARBA00018836"/>
    </source>
</evidence>
<evidence type="ECO:0000256" key="2">
    <source>
        <dbReference type="ARBA" id="ARBA00004904"/>
    </source>
</evidence>
<keyword evidence="13" id="KW-0456">Lyase</keyword>
<dbReference type="PANTHER" id="PTHR21327">
    <property type="entry name" value="GTP CYCLOHYDROLASE II-RELATED"/>
    <property type="match status" value="1"/>
</dbReference>
<evidence type="ECO:0000256" key="1">
    <source>
        <dbReference type="ARBA" id="ARBA00001946"/>
    </source>
</evidence>
<protein>
    <recommendedName>
        <fullName evidence="5">3,4-dihydroxy-2-butanone 4-phosphate synthase</fullName>
        <ecNumber evidence="4">4.1.99.12</ecNumber>
    </recommendedName>
</protein>
<sequence length="580" mass="66569">MPQRQPDPKGKKTLRLEKALQEKETGNNFFKKGDYKKAIEHYGKANALDPKEAVYVINRAMAYLKLKKWVEAEKDCTNGLLLHPDNTKALWRRGIARRELGKLQDAKKDLENALQLEPNDKAIKDEYVKVMDAIKANSSDQTSSEVPDGSIVNNIHRRRLSIEEVDLDENEHVIESAKKVLFTDENNASQQIVNENGKIKVIKINTPRNIHDFERDWNRYQDNDENLYQFIKAIPPASYPTLLSDFFEPDYLSKIVFIMKKYFLLYDSLNDIYNILYYLSRVGRFNLVLMLLEKDDKKVLEDLLYMLFKSFDESQIDNIDINQQKLTKATRQNVIELAKTYVEKATIQRKMVKEHAIPYSTNCTNGTIKSKMQTKSKVRFDSIIDALKDFSEGKFVLVVDNEDRENEGDLIIAAEKVTTEKMAFMVRHTSGLICVPTTPERLDQLQLPLMVPNNTEKMKTAYTISVDYKYNTTTGISAHDRALTARSLANPAITDPSDFNRPGHVFPLRYREGGVLKRIGHTEASIAGLQPVGVICELVRDDGQMARRDDCRAFADEHNLKLITIADLVQYRLDNGLFDI</sequence>
<evidence type="ECO:0000256" key="14">
    <source>
        <dbReference type="ARBA" id="ARBA00060730"/>
    </source>
</evidence>
<evidence type="ECO:0000259" key="16">
    <source>
        <dbReference type="Pfam" id="PF13877"/>
    </source>
</evidence>
<dbReference type="InterPro" id="IPR019734">
    <property type="entry name" value="TPR_rpt"/>
</dbReference>
<evidence type="ECO:0000256" key="13">
    <source>
        <dbReference type="ARBA" id="ARBA00023239"/>
    </source>
</evidence>
<feature type="repeat" description="TPR" evidence="15">
    <location>
        <begin position="19"/>
        <end position="52"/>
    </location>
</feature>
<dbReference type="OrthoDB" id="629492at2759"/>
<evidence type="ECO:0000256" key="7">
    <source>
        <dbReference type="ARBA" id="ARBA00022723"/>
    </source>
</evidence>
<dbReference type="GO" id="GO:0008686">
    <property type="term" value="F:3,4-dihydroxy-2-butanone-4-phosphate synthase activity"/>
    <property type="evidence" value="ECO:0007669"/>
    <property type="project" value="UniProtKB-EC"/>
</dbReference>
<comment type="pathway">
    <text evidence="2">Cofactor biosynthesis; riboflavin biosynthesis; 2-hydroxy-3-oxobutyl phosphate from D-ribulose 5-phosphate: step 1/1.</text>
</comment>
<evidence type="ECO:0000256" key="6">
    <source>
        <dbReference type="ARBA" id="ARBA00022619"/>
    </source>
</evidence>
<dbReference type="Pfam" id="PF00926">
    <property type="entry name" value="DHBP_synthase"/>
    <property type="match status" value="1"/>
</dbReference>
<evidence type="ECO:0000256" key="10">
    <source>
        <dbReference type="ARBA" id="ARBA00022842"/>
    </source>
</evidence>
<dbReference type="GO" id="GO:0005758">
    <property type="term" value="C:mitochondrial intermembrane space"/>
    <property type="evidence" value="ECO:0007669"/>
    <property type="project" value="TreeGrafter"/>
</dbReference>
<dbReference type="Pfam" id="PF07719">
    <property type="entry name" value="TPR_2"/>
    <property type="match status" value="1"/>
</dbReference>
<dbReference type="SUPFAM" id="SSF55821">
    <property type="entry name" value="YrdC/RibB"/>
    <property type="match status" value="1"/>
</dbReference>
<keyword evidence="7" id="KW-0479">Metal-binding</keyword>
<dbReference type="SUPFAM" id="SSF48452">
    <property type="entry name" value="TPR-like"/>
    <property type="match status" value="1"/>
</dbReference>
<feature type="domain" description="RNA-polymerase II-associated protein 3-like C-terminal" evidence="16">
    <location>
        <begin position="207"/>
        <end position="297"/>
    </location>
</feature>
<gene>
    <name evidence="17" type="ORF">DERYTH_LOCUS3894</name>
</gene>
<dbReference type="InterPro" id="IPR017945">
    <property type="entry name" value="DHBP_synth_RibB-like_a/b_dom"/>
</dbReference>
<keyword evidence="6" id="KW-0686">Riboflavin biosynthesis</keyword>
<dbReference type="HAMAP" id="MF_00180">
    <property type="entry name" value="RibB"/>
    <property type="match status" value="1"/>
</dbReference>
<keyword evidence="8" id="KW-0677">Repeat</keyword>
<dbReference type="SMART" id="SM00028">
    <property type="entry name" value="TPR"/>
    <property type="match status" value="3"/>
</dbReference>
<dbReference type="AlphaFoldDB" id="A0A9N9A725"/>
<evidence type="ECO:0000256" key="3">
    <source>
        <dbReference type="ARBA" id="ARBA00011738"/>
    </source>
</evidence>
<dbReference type="Gene3D" id="3.90.870.10">
    <property type="entry name" value="DHBP synthase"/>
    <property type="match status" value="1"/>
</dbReference>
<keyword evidence="9 15" id="KW-0802">TPR repeat</keyword>
<dbReference type="PROSITE" id="PS50005">
    <property type="entry name" value="TPR"/>
    <property type="match status" value="2"/>
</dbReference>
<dbReference type="InterPro" id="IPR013105">
    <property type="entry name" value="TPR_2"/>
</dbReference>
<dbReference type="Pfam" id="PF13877">
    <property type="entry name" value="RPAP3_C"/>
    <property type="match status" value="1"/>
</dbReference>
<comment type="subunit">
    <text evidence="3">Homodimer.</text>
</comment>
<dbReference type="EC" id="4.1.99.12" evidence="4"/>
<dbReference type="EMBL" id="CAJVPY010001426">
    <property type="protein sequence ID" value="CAG8521517.1"/>
    <property type="molecule type" value="Genomic_DNA"/>
</dbReference>
<evidence type="ECO:0000256" key="8">
    <source>
        <dbReference type="ARBA" id="ARBA00022737"/>
    </source>
</evidence>
<dbReference type="InterPro" id="IPR011990">
    <property type="entry name" value="TPR-like_helical_dom_sf"/>
</dbReference>
<dbReference type="Proteomes" id="UP000789405">
    <property type="component" value="Unassembled WGS sequence"/>
</dbReference>
<dbReference type="GO" id="GO:0009231">
    <property type="term" value="P:riboflavin biosynthetic process"/>
    <property type="evidence" value="ECO:0007669"/>
    <property type="project" value="UniProtKB-KW"/>
</dbReference>
<dbReference type="InterPro" id="IPR000422">
    <property type="entry name" value="DHBP_synthase_RibB"/>
</dbReference>
<organism evidence="17 18">
    <name type="scientific">Dentiscutata erythropus</name>
    <dbReference type="NCBI Taxonomy" id="1348616"/>
    <lineage>
        <taxon>Eukaryota</taxon>
        <taxon>Fungi</taxon>
        <taxon>Fungi incertae sedis</taxon>
        <taxon>Mucoromycota</taxon>
        <taxon>Glomeromycotina</taxon>
        <taxon>Glomeromycetes</taxon>
        <taxon>Diversisporales</taxon>
        <taxon>Gigasporaceae</taxon>
        <taxon>Dentiscutata</taxon>
    </lineage>
</organism>
<keyword evidence="12" id="KW-0464">Manganese</keyword>
<keyword evidence="18" id="KW-1185">Reference proteome</keyword>
<dbReference type="Pfam" id="PF13414">
    <property type="entry name" value="TPR_11"/>
    <property type="match status" value="1"/>
</dbReference>
<dbReference type="GO" id="GO:0046872">
    <property type="term" value="F:metal ion binding"/>
    <property type="evidence" value="ECO:0007669"/>
    <property type="project" value="UniProtKB-KW"/>
</dbReference>
<evidence type="ECO:0000256" key="12">
    <source>
        <dbReference type="ARBA" id="ARBA00023211"/>
    </source>
</evidence>
<evidence type="ECO:0000313" key="17">
    <source>
        <dbReference type="EMBL" id="CAG8521517.1"/>
    </source>
</evidence>